<dbReference type="EMBL" id="FNEI01000012">
    <property type="protein sequence ID" value="SDJ54375.1"/>
    <property type="molecule type" value="Genomic_DNA"/>
</dbReference>
<dbReference type="Proteomes" id="UP000182130">
    <property type="component" value="Unassembled WGS sequence"/>
</dbReference>
<dbReference type="Pfam" id="PF00535">
    <property type="entry name" value="Glycos_transf_2"/>
    <property type="match status" value="1"/>
</dbReference>
<evidence type="ECO:0000259" key="1">
    <source>
        <dbReference type="Pfam" id="PF00535"/>
    </source>
</evidence>
<dbReference type="Gene3D" id="3.90.550.10">
    <property type="entry name" value="Spore Coat Polysaccharide Biosynthesis Protein SpsA, Chain A"/>
    <property type="match status" value="1"/>
</dbReference>
<dbReference type="STRING" id="1045773.SAMN05216555_11232"/>
<sequence>MLNGFGKWQLRIALFALISLGMAAVSSIFQWWPASLMLISAAIGSLVILQIIGVRLVNRRTSAIQKSLSGLDTRLLENSRSIKKLPTSANPKTKTVTGILKTGPAEEMARRISEMPGAIETFTLQSASTSIRDAFAYAASSNELNFKELIRLLAVESIGLTTSKGLKSLNHKHMLALARILANQQACEGDVENAVRIFSFVEKTHGANSLGKTDRFIFVEALSASGNLRAVREHIKSFRIAHNFPVHAALLSLNSINQVDGVAQGGRWIETLDAFFVSAGLLGIRLSDGDGSLLDRLETVSSDGVANDSTKISVLVPTYNGSAYVKTAINSLVSQTWRNLEIIIIDDCSDPEHVDFLREVSRIDQRIKLVLSDKNQGPYCARNRGLELATGDFITVHDDDDWSHAQKLQIQVEHLLQNPSIPANLSNHSRSTEDLEFLRINNNPQFTQPNFSSLMVRRSVIESLGPWDAIGRGADAEFRDRLVNWYGDALPIVGTHPMSFTRTRANSLTSGEMKRGYVDPSRRLYLAAYTRWHQHERDAGRIATNARKGRLPFAIASNLNASGTPRGSKFDVIYATDFRFPGGTSTLTLTELEAAAKEGLKVGVIQLDSPLNKPGTPMTERFFALLARSSVELLSLSDSVECDSVVIRHPSVVQYAENLSSNIVAKNVVLIVNNPPMLTGGSGMLFDLNDCISNVDTMFSCRTRVVAESAPTLRLCRPLVAAARLESAVWPGVVALDEAPDVSAPTGTPVVGRHTRDNPLKWPSRLDDFRSAYIGGEQFRTVVLGGNESLKSKFGEKNIAGPEYLPFGTVPVSDFLRGIDFWVYFHDDALTESFGMATAEAMAAGKVVIVPPYMQGTFGEGAVYANASEVPAVIASFVSSPHLYVEQAHRARRVIEERYSASSLISRLKNLTHADEKSENTYA</sequence>
<dbReference type="CDD" id="cd00761">
    <property type="entry name" value="Glyco_tranf_GTA_type"/>
    <property type="match status" value="1"/>
</dbReference>
<keyword evidence="3" id="KW-1185">Reference proteome</keyword>
<dbReference type="RefSeq" id="WP_084111218.1">
    <property type="nucleotide sequence ID" value="NZ_FNEI01000012.1"/>
</dbReference>
<dbReference type="SUPFAM" id="SSF53756">
    <property type="entry name" value="UDP-Glycosyltransferase/glycogen phosphorylase"/>
    <property type="match status" value="1"/>
</dbReference>
<dbReference type="AlphaFoldDB" id="A0A1G8UMJ0"/>
<feature type="domain" description="Glycosyltransferase 2-like" evidence="1">
    <location>
        <begin position="313"/>
        <end position="420"/>
    </location>
</feature>
<protein>
    <submittedName>
        <fullName evidence="2">Glycosyl transferase family 2</fullName>
    </submittedName>
</protein>
<accession>A0A1G8UMJ0</accession>
<evidence type="ECO:0000313" key="2">
    <source>
        <dbReference type="EMBL" id="SDJ54375.1"/>
    </source>
</evidence>
<dbReference type="Gene3D" id="3.40.50.2000">
    <property type="entry name" value="Glycogen Phosphorylase B"/>
    <property type="match status" value="1"/>
</dbReference>
<keyword evidence="2" id="KW-0808">Transferase</keyword>
<dbReference type="PANTHER" id="PTHR43685">
    <property type="entry name" value="GLYCOSYLTRANSFERASE"/>
    <property type="match status" value="1"/>
</dbReference>
<dbReference type="InterPro" id="IPR050834">
    <property type="entry name" value="Glycosyltransf_2"/>
</dbReference>
<dbReference type="SUPFAM" id="SSF53448">
    <property type="entry name" value="Nucleotide-diphospho-sugar transferases"/>
    <property type="match status" value="1"/>
</dbReference>
<gene>
    <name evidence="2" type="ORF">SAMN05216555_11232</name>
</gene>
<dbReference type="InterPro" id="IPR029044">
    <property type="entry name" value="Nucleotide-diphossugar_trans"/>
</dbReference>
<name>A0A1G8UMJ0_9MICC</name>
<evidence type="ECO:0000313" key="3">
    <source>
        <dbReference type="Proteomes" id="UP000182130"/>
    </source>
</evidence>
<dbReference type="InterPro" id="IPR001173">
    <property type="entry name" value="Glyco_trans_2-like"/>
</dbReference>
<organism evidence="2 3">
    <name type="scientific">Arthrobacter cupressi</name>
    <dbReference type="NCBI Taxonomy" id="1045773"/>
    <lineage>
        <taxon>Bacteria</taxon>
        <taxon>Bacillati</taxon>
        <taxon>Actinomycetota</taxon>
        <taxon>Actinomycetes</taxon>
        <taxon>Micrococcales</taxon>
        <taxon>Micrococcaceae</taxon>
        <taxon>Arthrobacter</taxon>
    </lineage>
</organism>
<reference evidence="3" key="1">
    <citation type="submission" date="2016-10" db="EMBL/GenBank/DDBJ databases">
        <authorList>
            <person name="Varghese N."/>
            <person name="Submissions S."/>
        </authorList>
    </citation>
    <scope>NUCLEOTIDE SEQUENCE [LARGE SCALE GENOMIC DNA]</scope>
    <source>
        <strain evidence="3">CGMCC 1.10783</strain>
    </source>
</reference>
<proteinExistence type="predicted"/>
<dbReference type="OrthoDB" id="8549922at2"/>
<dbReference type="PANTHER" id="PTHR43685:SF2">
    <property type="entry name" value="GLYCOSYLTRANSFERASE 2-LIKE DOMAIN-CONTAINING PROTEIN"/>
    <property type="match status" value="1"/>
</dbReference>
<dbReference type="GO" id="GO:0016740">
    <property type="term" value="F:transferase activity"/>
    <property type="evidence" value="ECO:0007669"/>
    <property type="project" value="UniProtKB-KW"/>
</dbReference>